<name>A0A1S8X0V3_OPIVI</name>
<protein>
    <submittedName>
        <fullName evidence="1">Uncharacterized protein</fullName>
    </submittedName>
</protein>
<evidence type="ECO:0000313" key="2">
    <source>
        <dbReference type="Proteomes" id="UP000243686"/>
    </source>
</evidence>
<organism evidence="1 2">
    <name type="scientific">Opisthorchis viverrini</name>
    <name type="common">Southeast Asian liver fluke</name>
    <dbReference type="NCBI Taxonomy" id="6198"/>
    <lineage>
        <taxon>Eukaryota</taxon>
        <taxon>Metazoa</taxon>
        <taxon>Spiralia</taxon>
        <taxon>Lophotrochozoa</taxon>
        <taxon>Platyhelminthes</taxon>
        <taxon>Trematoda</taxon>
        <taxon>Digenea</taxon>
        <taxon>Opisthorchiida</taxon>
        <taxon>Opisthorchiata</taxon>
        <taxon>Opisthorchiidae</taxon>
        <taxon>Opisthorchis</taxon>
    </lineage>
</organism>
<dbReference type="AlphaFoldDB" id="A0A1S8X0V3"/>
<gene>
    <name evidence="1" type="ORF">X801_03768</name>
</gene>
<keyword evidence="2" id="KW-1185">Reference proteome</keyword>
<evidence type="ECO:0000313" key="1">
    <source>
        <dbReference type="EMBL" id="OON20352.1"/>
    </source>
</evidence>
<dbReference type="EMBL" id="KV892694">
    <property type="protein sequence ID" value="OON20352.1"/>
    <property type="molecule type" value="Genomic_DNA"/>
</dbReference>
<dbReference type="Proteomes" id="UP000243686">
    <property type="component" value="Unassembled WGS sequence"/>
</dbReference>
<accession>A0A1S8X0V3</accession>
<sequence length="155" mass="17628">MADNRADLIITVGDIRSLLLVGVDIRGKVYMTGMELPWFGDLANKTSDLYKGLEEHLCYTERITFYTNITLLNAWSACTLTDVYQGSVIATTRVWFDVGRLEEGQVQLESSEFLDNLKKLLEAYKKHAEPNVAYYGEVIYVRGEWDIITLVHVLG</sequence>
<proteinExistence type="predicted"/>
<reference evidence="1 2" key="1">
    <citation type="submission" date="2015-03" db="EMBL/GenBank/DDBJ databases">
        <title>Draft genome of the nematode, Opisthorchis viverrini.</title>
        <authorList>
            <person name="Mitreva M."/>
        </authorList>
    </citation>
    <scope>NUCLEOTIDE SEQUENCE [LARGE SCALE GENOMIC DNA]</scope>
    <source>
        <strain evidence="1">Khon Kaen</strain>
    </source>
</reference>